<feature type="transmembrane region" description="Helical" evidence="7">
    <location>
        <begin position="175"/>
        <end position="193"/>
    </location>
</feature>
<feature type="transmembrane region" description="Helical" evidence="7">
    <location>
        <begin position="149"/>
        <end position="169"/>
    </location>
</feature>
<dbReference type="Proteomes" id="UP000013167">
    <property type="component" value="Unassembled WGS sequence"/>
</dbReference>
<dbReference type="STRING" id="1193181.BN10_210003"/>
<evidence type="ECO:0000256" key="4">
    <source>
        <dbReference type="ARBA" id="ARBA00022692"/>
    </source>
</evidence>
<dbReference type="EMBL" id="CAIZ01000088">
    <property type="protein sequence ID" value="CCH69557.1"/>
    <property type="molecule type" value="Genomic_DNA"/>
</dbReference>
<evidence type="ECO:0000256" key="2">
    <source>
        <dbReference type="ARBA" id="ARBA00022448"/>
    </source>
</evidence>
<dbReference type="PANTHER" id="PTHR23517:SF3">
    <property type="entry name" value="INTEGRAL MEMBRANE TRANSPORT PROTEIN"/>
    <property type="match status" value="1"/>
</dbReference>
<comment type="caution">
    <text evidence="9">The sequence shown here is derived from an EMBL/GenBank/DDBJ whole genome shotgun (WGS) entry which is preliminary data.</text>
</comment>
<dbReference type="PROSITE" id="PS50850">
    <property type="entry name" value="MFS"/>
    <property type="match status" value="1"/>
</dbReference>
<keyword evidence="10" id="KW-1185">Reference proteome</keyword>
<feature type="transmembrane region" description="Helical" evidence="7">
    <location>
        <begin position="316"/>
        <end position="337"/>
    </location>
</feature>
<evidence type="ECO:0000259" key="8">
    <source>
        <dbReference type="PROSITE" id="PS50850"/>
    </source>
</evidence>
<dbReference type="Pfam" id="PF07690">
    <property type="entry name" value="MFS_1"/>
    <property type="match status" value="2"/>
</dbReference>
<evidence type="ECO:0000256" key="5">
    <source>
        <dbReference type="ARBA" id="ARBA00022989"/>
    </source>
</evidence>
<evidence type="ECO:0000313" key="9">
    <source>
        <dbReference type="EMBL" id="CCH69557.1"/>
    </source>
</evidence>
<proteinExistence type="predicted"/>
<dbReference type="eggNOG" id="COG2814">
    <property type="taxonomic scope" value="Bacteria"/>
</dbReference>
<dbReference type="HOGENOM" id="CLU_001265_10_10_11"/>
<keyword evidence="4 7" id="KW-0812">Transmembrane</keyword>
<feature type="transmembrane region" description="Helical" evidence="7">
    <location>
        <begin position="110"/>
        <end position="128"/>
    </location>
</feature>
<evidence type="ECO:0000256" key="7">
    <source>
        <dbReference type="SAM" id="Phobius"/>
    </source>
</evidence>
<organism evidence="9 10">
    <name type="scientific">Phycicoccus elongatus Lp2</name>
    <dbReference type="NCBI Taxonomy" id="1193181"/>
    <lineage>
        <taxon>Bacteria</taxon>
        <taxon>Bacillati</taxon>
        <taxon>Actinomycetota</taxon>
        <taxon>Actinomycetes</taxon>
        <taxon>Micrococcales</taxon>
        <taxon>Intrasporangiaceae</taxon>
        <taxon>Phycicoccus</taxon>
    </lineage>
</organism>
<feature type="transmembrane region" description="Helical" evidence="7">
    <location>
        <begin position="56"/>
        <end position="79"/>
    </location>
</feature>
<keyword evidence="2" id="KW-0813">Transport</keyword>
<protein>
    <submittedName>
        <fullName evidence="9">Putative transporter</fullName>
    </submittedName>
</protein>
<evidence type="ECO:0000313" key="10">
    <source>
        <dbReference type="Proteomes" id="UP000013167"/>
    </source>
</evidence>
<feature type="domain" description="Major facilitator superfamily (MFS) profile" evidence="8">
    <location>
        <begin position="21"/>
        <end position="404"/>
    </location>
</feature>
<dbReference type="CDD" id="cd17325">
    <property type="entry name" value="MFS_MdtG_SLC18_like"/>
    <property type="match status" value="1"/>
</dbReference>
<gene>
    <name evidence="9" type="ORF">BN10_210003</name>
</gene>
<feature type="transmembrane region" description="Helical" evidence="7">
    <location>
        <begin position="255"/>
        <end position="278"/>
    </location>
</feature>
<dbReference type="InterPro" id="IPR011701">
    <property type="entry name" value="MFS"/>
</dbReference>
<feature type="transmembrane region" description="Helical" evidence="7">
    <location>
        <begin position="381"/>
        <end position="400"/>
    </location>
</feature>
<keyword evidence="6 7" id="KW-0472">Membrane</keyword>
<evidence type="ECO:0000256" key="1">
    <source>
        <dbReference type="ARBA" id="ARBA00004651"/>
    </source>
</evidence>
<dbReference type="PANTHER" id="PTHR23517">
    <property type="entry name" value="RESISTANCE PROTEIN MDTM, PUTATIVE-RELATED-RELATED"/>
    <property type="match status" value="1"/>
</dbReference>
<feature type="transmembrane region" description="Helical" evidence="7">
    <location>
        <begin position="226"/>
        <end position="243"/>
    </location>
</feature>
<dbReference type="AlphaFoldDB" id="N0DYN3"/>
<comment type="subcellular location">
    <subcellularLocation>
        <location evidence="1">Cell membrane</location>
        <topology evidence="1">Multi-pass membrane protein</topology>
    </subcellularLocation>
</comment>
<dbReference type="GO" id="GO:0005886">
    <property type="term" value="C:plasma membrane"/>
    <property type="evidence" value="ECO:0007669"/>
    <property type="project" value="UniProtKB-SubCell"/>
</dbReference>
<dbReference type="InterPro" id="IPR050171">
    <property type="entry name" value="MFS_Transporters"/>
</dbReference>
<dbReference type="Gene3D" id="1.20.1250.20">
    <property type="entry name" value="MFS general substrate transporter like domains"/>
    <property type="match status" value="2"/>
</dbReference>
<name>N0DYN3_9MICO</name>
<feature type="transmembrane region" description="Helical" evidence="7">
    <location>
        <begin position="349"/>
        <end position="375"/>
    </location>
</feature>
<dbReference type="GO" id="GO:0022857">
    <property type="term" value="F:transmembrane transporter activity"/>
    <property type="evidence" value="ECO:0007669"/>
    <property type="project" value="InterPro"/>
</dbReference>
<evidence type="ECO:0000256" key="6">
    <source>
        <dbReference type="ARBA" id="ARBA00023136"/>
    </source>
</evidence>
<evidence type="ECO:0000256" key="3">
    <source>
        <dbReference type="ARBA" id="ARBA00022475"/>
    </source>
</evidence>
<dbReference type="SUPFAM" id="SSF103473">
    <property type="entry name" value="MFS general substrate transporter"/>
    <property type="match status" value="1"/>
</dbReference>
<dbReference type="InterPro" id="IPR020846">
    <property type="entry name" value="MFS_dom"/>
</dbReference>
<dbReference type="InterPro" id="IPR036259">
    <property type="entry name" value="MFS_trans_sf"/>
</dbReference>
<keyword evidence="5 7" id="KW-1133">Transmembrane helix</keyword>
<accession>N0DYN3</accession>
<feature type="transmembrane region" description="Helical" evidence="7">
    <location>
        <begin position="290"/>
        <end position="310"/>
    </location>
</feature>
<keyword evidence="3" id="KW-1003">Cell membrane</keyword>
<reference evidence="9 10" key="1">
    <citation type="journal article" date="2013" name="ISME J.">
        <title>A metabolic model for members of the genus Tetrasphaera involved in enhanced biological phosphorus removal.</title>
        <authorList>
            <person name="Kristiansen R."/>
            <person name="Nguyen H.T.T."/>
            <person name="Saunders A.M."/>
            <person name="Nielsen J.L."/>
            <person name="Wimmer R."/>
            <person name="Le V.Q."/>
            <person name="McIlroy S.J."/>
            <person name="Petrovski S."/>
            <person name="Seviour R.J."/>
            <person name="Calteau A."/>
            <person name="Nielsen K.L."/>
            <person name="Nielsen P.H."/>
        </authorList>
    </citation>
    <scope>NUCLEOTIDE SEQUENCE [LARGE SCALE GENOMIC DNA]</scope>
    <source>
        <strain evidence="9 10">Lp2</strain>
    </source>
</reference>
<feature type="transmembrane region" description="Helical" evidence="7">
    <location>
        <begin position="86"/>
        <end position="104"/>
    </location>
</feature>
<feature type="transmembrane region" description="Helical" evidence="7">
    <location>
        <begin position="21"/>
        <end position="44"/>
    </location>
</feature>
<sequence>MSAKLAPMPATADLPFSWRRIALPAYGPSLVGSIGHGAIVPVVALTARELGASVSVAALFVSIVAVAEFVGSVPVGIFVDRVGERTALVIGGLLEVMAGLIGWFAPNLWVLALAAVVMGPAGGIFIVARQSYLGHIVPAHQRARAMSTLGGVARIGWFIGPLAAAPLIAVHGARAAFLVLIAGGLGASAITWWSMDLVVPSAEGDHPGARPVTPPLRETVRRHARVLLTLGLGILVIGLARASRNVVVPLWADHIGMTASEVSVLFGLGMGIEMLLFYPAGWIMDRFGRVWVAVPVALGFGVTLMALPLADTRGGVGVAVVAMSIANGLGSGIVMTLGADAAPPVGRAAFLGVWRLISLIGANGASVLVAAIAAIASVGAAAVVVGVLSLLGAGWLARWVPRYEPDRERAAYPSTPRQT</sequence>